<keyword evidence="9" id="KW-0472">Membrane</keyword>
<dbReference type="Pfam" id="PF13609">
    <property type="entry name" value="Porin_4"/>
    <property type="match status" value="1"/>
</dbReference>
<evidence type="ECO:0000256" key="7">
    <source>
        <dbReference type="ARBA" id="ARBA00023065"/>
    </source>
</evidence>
<dbReference type="InterPro" id="IPR002299">
    <property type="entry name" value="Porin_Neis"/>
</dbReference>
<keyword evidence="3" id="KW-0813">Transport</keyword>
<dbReference type="PANTHER" id="PTHR34501:SF9">
    <property type="entry name" value="MAJOR OUTER MEMBRANE PROTEIN P.IA"/>
    <property type="match status" value="1"/>
</dbReference>
<dbReference type="EMBL" id="CP034672">
    <property type="protein sequence ID" value="AZS26340.1"/>
    <property type="molecule type" value="Genomic_DNA"/>
</dbReference>
<comment type="subunit">
    <text evidence="2">Homotrimer.</text>
</comment>
<keyword evidence="5" id="KW-0812">Transmembrane</keyword>
<keyword evidence="6" id="KW-0732">Signal</keyword>
<dbReference type="SUPFAM" id="SSF56935">
    <property type="entry name" value="Porins"/>
    <property type="match status" value="1"/>
</dbReference>
<evidence type="ECO:0000256" key="5">
    <source>
        <dbReference type="ARBA" id="ARBA00022692"/>
    </source>
</evidence>
<evidence type="ECO:0000256" key="10">
    <source>
        <dbReference type="ARBA" id="ARBA00023237"/>
    </source>
</evidence>
<evidence type="ECO:0000256" key="6">
    <source>
        <dbReference type="ARBA" id="ARBA00022729"/>
    </source>
</evidence>
<evidence type="ECO:0000259" key="11">
    <source>
        <dbReference type="Pfam" id="PF13609"/>
    </source>
</evidence>
<dbReference type="PRINTS" id="PR00184">
    <property type="entry name" value="NEISSPPORIN"/>
</dbReference>
<feature type="domain" description="Porin" evidence="11">
    <location>
        <begin position="17"/>
        <end position="238"/>
    </location>
</feature>
<dbReference type="AlphaFoldDB" id="A0A241PLL8"/>
<dbReference type="InterPro" id="IPR050298">
    <property type="entry name" value="Gram-neg_bact_OMP"/>
</dbReference>
<dbReference type="InterPro" id="IPR033900">
    <property type="entry name" value="Gram_neg_porin_domain"/>
</dbReference>
<evidence type="ECO:0000256" key="8">
    <source>
        <dbReference type="ARBA" id="ARBA00023114"/>
    </source>
</evidence>
<comment type="subcellular location">
    <subcellularLocation>
        <location evidence="1">Cell outer membrane</location>
        <topology evidence="1">Multi-pass membrane protein</topology>
    </subcellularLocation>
</comment>
<dbReference type="GO" id="GO:0015288">
    <property type="term" value="F:porin activity"/>
    <property type="evidence" value="ECO:0007669"/>
    <property type="project" value="UniProtKB-KW"/>
</dbReference>
<keyword evidence="8" id="KW-0626">Porin</keyword>
<evidence type="ECO:0000256" key="9">
    <source>
        <dbReference type="ARBA" id="ARBA00023136"/>
    </source>
</evidence>
<dbReference type="GO" id="GO:0009279">
    <property type="term" value="C:cell outer membrane"/>
    <property type="evidence" value="ECO:0007669"/>
    <property type="project" value="UniProtKB-SubCell"/>
</dbReference>
<sequence length="244" mass="26241">MKKILLGSALSVGCLNFVHADTSVTLYGVLDAGITHQRISGMWDGSPYSSKSTGLLSGGQSGNRWGLKVTESLGNGTAAVVQLESGFELTTGESKQGGRLFGRQATLGLQNKSWGRIDVGRQTNMASKFRSKVLDTMDSSYNQLAVGASFSSMNTVRYDNMVLYQSPNVNGFQAGVGYSFAIDGEQVGSINGEKKDNTALTSGLRYGNGPFEAFITYDQIKLRTQDTTMRAWSLGIEVAPNFRT</sequence>
<dbReference type="PANTHER" id="PTHR34501">
    <property type="entry name" value="PROTEIN YDDL-RELATED"/>
    <property type="match status" value="1"/>
</dbReference>
<evidence type="ECO:0000256" key="2">
    <source>
        <dbReference type="ARBA" id="ARBA00011233"/>
    </source>
</evidence>
<evidence type="ECO:0000256" key="4">
    <source>
        <dbReference type="ARBA" id="ARBA00022452"/>
    </source>
</evidence>
<dbReference type="RefSeq" id="WP_019282995.1">
    <property type="nucleotide sequence ID" value="NZ_CP022103.1"/>
</dbReference>
<dbReference type="Proteomes" id="UP000256923">
    <property type="component" value="Chromosome 1"/>
</dbReference>
<dbReference type="InterPro" id="IPR023614">
    <property type="entry name" value="Porin_dom_sf"/>
</dbReference>
<accession>A0A241PLL8</accession>
<reference evidence="12 13" key="1">
    <citation type="submission" date="2018-12" db="EMBL/GenBank/DDBJ databases">
        <title>Characterization and Draft Genome of Vibrio anguillarum J360 Marine Pathogen Isolated from an Outbreak in Lumpfish (Cyclopterus lumpus).</title>
        <authorList>
            <person name="Vasquez J.I."/>
            <person name="Cao T."/>
            <person name="Chakraborty S."/>
            <person name="Gnanagobal H."/>
            <person name="Wescot J."/>
            <person name="Boyce D."/>
            <person name="Santander J."/>
        </authorList>
    </citation>
    <scope>NUCLEOTIDE SEQUENCE [LARGE SCALE GENOMIC DNA]</scope>
    <source>
        <strain evidence="12 13">J360</strain>
    </source>
</reference>
<evidence type="ECO:0000256" key="3">
    <source>
        <dbReference type="ARBA" id="ARBA00022448"/>
    </source>
</evidence>
<evidence type="ECO:0000313" key="12">
    <source>
        <dbReference type="EMBL" id="AZS26340.1"/>
    </source>
</evidence>
<organism evidence="12 13">
    <name type="scientific">Vibrio anguillarum</name>
    <name type="common">Listonella anguillarum</name>
    <dbReference type="NCBI Taxonomy" id="55601"/>
    <lineage>
        <taxon>Bacteria</taxon>
        <taxon>Pseudomonadati</taxon>
        <taxon>Pseudomonadota</taxon>
        <taxon>Gammaproteobacteria</taxon>
        <taxon>Vibrionales</taxon>
        <taxon>Vibrionaceae</taxon>
        <taxon>Vibrio</taxon>
    </lineage>
</organism>
<keyword evidence="4" id="KW-1134">Transmembrane beta strand</keyword>
<keyword evidence="10" id="KW-0998">Cell outer membrane</keyword>
<dbReference type="Gene3D" id="2.40.160.10">
    <property type="entry name" value="Porin"/>
    <property type="match status" value="1"/>
</dbReference>
<dbReference type="CDD" id="cd00342">
    <property type="entry name" value="gram_neg_porins"/>
    <property type="match status" value="1"/>
</dbReference>
<gene>
    <name evidence="12" type="ORF">DYL72_15650</name>
</gene>
<evidence type="ECO:0000313" key="13">
    <source>
        <dbReference type="Proteomes" id="UP000256923"/>
    </source>
</evidence>
<protein>
    <submittedName>
        <fullName evidence="12">Porin</fullName>
    </submittedName>
</protein>
<keyword evidence="7" id="KW-0406">Ion transport</keyword>
<evidence type="ECO:0000256" key="1">
    <source>
        <dbReference type="ARBA" id="ARBA00004571"/>
    </source>
</evidence>
<dbReference type="GO" id="GO:0006811">
    <property type="term" value="P:monoatomic ion transport"/>
    <property type="evidence" value="ECO:0007669"/>
    <property type="project" value="UniProtKB-KW"/>
</dbReference>
<name>A0A241PLL8_VIBAN</name>
<dbReference type="GO" id="GO:0046930">
    <property type="term" value="C:pore complex"/>
    <property type="evidence" value="ECO:0007669"/>
    <property type="project" value="UniProtKB-KW"/>
</dbReference>
<proteinExistence type="predicted"/>